<keyword evidence="4" id="KW-0325">Glycoprotein</keyword>
<feature type="compositionally biased region" description="Basic and acidic residues" evidence="5">
    <location>
        <begin position="129"/>
        <end position="140"/>
    </location>
</feature>
<organism evidence="8 9">
    <name type="scientific">Parasponia andersonii</name>
    <name type="common">Sponia andersonii</name>
    <dbReference type="NCBI Taxonomy" id="3476"/>
    <lineage>
        <taxon>Eukaryota</taxon>
        <taxon>Viridiplantae</taxon>
        <taxon>Streptophyta</taxon>
        <taxon>Embryophyta</taxon>
        <taxon>Tracheophyta</taxon>
        <taxon>Spermatophyta</taxon>
        <taxon>Magnoliopsida</taxon>
        <taxon>eudicotyledons</taxon>
        <taxon>Gunneridae</taxon>
        <taxon>Pentapetalae</taxon>
        <taxon>rosids</taxon>
        <taxon>fabids</taxon>
        <taxon>Rosales</taxon>
        <taxon>Cannabaceae</taxon>
        <taxon>Parasponia</taxon>
    </lineage>
</organism>
<evidence type="ECO:0000259" key="7">
    <source>
        <dbReference type="Pfam" id="PF04577"/>
    </source>
</evidence>
<keyword evidence="6" id="KW-1133">Transmembrane helix</keyword>
<feature type="region of interest" description="Disordered" evidence="5">
    <location>
        <begin position="127"/>
        <end position="178"/>
    </location>
</feature>
<dbReference type="InterPro" id="IPR007657">
    <property type="entry name" value="Glycosyltransferase_61"/>
</dbReference>
<dbReference type="STRING" id="3476.A0A2P5BEX9"/>
<keyword evidence="9" id="KW-1185">Reference proteome</keyword>
<keyword evidence="6" id="KW-0472">Membrane</keyword>
<dbReference type="AlphaFoldDB" id="A0A2P5BEX9"/>
<comment type="subcellular location">
    <subcellularLocation>
        <location evidence="1">Golgi apparatus membrane</location>
        <topology evidence="1">Single-pass type II membrane protein</topology>
    </subcellularLocation>
</comment>
<feature type="compositionally biased region" description="Polar residues" evidence="5">
    <location>
        <begin position="141"/>
        <end position="160"/>
    </location>
</feature>
<keyword evidence="3" id="KW-0808">Transferase</keyword>
<sequence length="645" mass="73067">MLYDSILARSFSRHEQKRLGYGAIVCCLLIVLFFCTVFKPYLGPLPAAYLNLQVSMGSVGLKMLAVKATNHSEQIVKSMHEINDFTKVNSNIIEGTSKDASDGIQEKNSTSEKINYDLGILSSNQESKNVSDHDLQEKNSIKSINNDQVRVISSNEGSKNLSHDDLQEKNSTSLDNHYDSGVISKGYYRNVSNNNNLRQQENSTNNISVQHHDDSGNVTKKYSATNFVNLQAENSTTSPQHRAETLIEEVVTKKIPLPIICNSKESRSEYCEIETNVRIVGKSSSVSIVSSPRIEVTNSSWSVRPYARKGDATAMGQVKRWSIVLQTPEKGPHEIPECTRKHSVPALLFSLGGYVGNNFHEYTDVVIPLFITARKYNGEVQFLVSDRRTYFVEKYHKLLKGLSNYEIIDMDRGDDQQQVHCFPSATIGLKRHREEMAIDPKLHSYSMKDFRDFLRKTYSLKKAKAIQIHDNSHRRKPRLLVVARRRTRAFTNVGEIVKMAKSLGYRVIVAEANSKLDKFGELVNSCDVLMGVHGAGLTNIVFLPENAVFIQILPIGGFDWIATHDFALPAKSMNLNYLEYKIEKEESTLIRQYPLDHAVFTNPYSIGKNWEDFKAIFLEKQCVNLDVNRFKPTLVKALQLLRKDQ</sequence>
<comment type="caution">
    <text evidence="8">The sequence shown here is derived from an EMBL/GenBank/DDBJ whole genome shotgun (WGS) entry which is preliminary data.</text>
</comment>
<evidence type="ECO:0000256" key="3">
    <source>
        <dbReference type="ARBA" id="ARBA00022679"/>
    </source>
</evidence>
<dbReference type="GO" id="GO:0016763">
    <property type="term" value="F:pentosyltransferase activity"/>
    <property type="evidence" value="ECO:0007669"/>
    <property type="project" value="UniProtKB-ARBA"/>
</dbReference>
<dbReference type="Pfam" id="PF04577">
    <property type="entry name" value="Glyco_transf_61"/>
    <property type="match status" value="1"/>
</dbReference>
<dbReference type="PANTHER" id="PTHR20961:SF5">
    <property type="entry name" value="GLYCOSYLTRANSFERASE-RELATED"/>
    <property type="match status" value="1"/>
</dbReference>
<dbReference type="PANTHER" id="PTHR20961">
    <property type="entry name" value="GLYCOSYLTRANSFERASE"/>
    <property type="match status" value="1"/>
</dbReference>
<gene>
    <name evidence="8" type="ORF">PanWU01x14_245230</name>
</gene>
<feature type="domain" description="Glycosyltransferase 61 catalytic" evidence="7">
    <location>
        <begin position="443"/>
        <end position="550"/>
    </location>
</feature>
<dbReference type="InterPro" id="IPR049625">
    <property type="entry name" value="Glyco_transf_61_cat"/>
</dbReference>
<reference evidence="9" key="1">
    <citation type="submission" date="2016-06" db="EMBL/GenBank/DDBJ databases">
        <title>Parallel loss of symbiosis genes in relatives of nitrogen-fixing non-legume Parasponia.</title>
        <authorList>
            <person name="Van Velzen R."/>
            <person name="Holmer R."/>
            <person name="Bu F."/>
            <person name="Rutten L."/>
            <person name="Van Zeijl A."/>
            <person name="Liu W."/>
            <person name="Santuari L."/>
            <person name="Cao Q."/>
            <person name="Sharma T."/>
            <person name="Shen D."/>
            <person name="Roswanjaya Y."/>
            <person name="Wardhani T."/>
            <person name="Kalhor M.S."/>
            <person name="Jansen J."/>
            <person name="Van den Hoogen J."/>
            <person name="Gungor B."/>
            <person name="Hartog M."/>
            <person name="Hontelez J."/>
            <person name="Verver J."/>
            <person name="Yang W.-C."/>
            <person name="Schijlen E."/>
            <person name="Repin R."/>
            <person name="Schilthuizen M."/>
            <person name="Schranz E."/>
            <person name="Heidstra R."/>
            <person name="Miyata K."/>
            <person name="Fedorova E."/>
            <person name="Kohlen W."/>
            <person name="Bisseling T."/>
            <person name="Smit S."/>
            <person name="Geurts R."/>
        </authorList>
    </citation>
    <scope>NUCLEOTIDE SEQUENCE [LARGE SCALE GENOMIC DNA]</scope>
    <source>
        <strain evidence="9">cv. WU1-14</strain>
    </source>
</reference>
<evidence type="ECO:0000256" key="6">
    <source>
        <dbReference type="SAM" id="Phobius"/>
    </source>
</evidence>
<evidence type="ECO:0000256" key="5">
    <source>
        <dbReference type="SAM" id="MobiDB-lite"/>
    </source>
</evidence>
<name>A0A2P5BEX9_PARAD</name>
<protein>
    <recommendedName>
        <fullName evidence="7">Glycosyltransferase 61 catalytic domain-containing protein</fullName>
    </recommendedName>
</protein>
<dbReference type="Proteomes" id="UP000237105">
    <property type="component" value="Unassembled WGS sequence"/>
</dbReference>
<evidence type="ECO:0000313" key="8">
    <source>
        <dbReference type="EMBL" id="PON47344.1"/>
    </source>
</evidence>
<evidence type="ECO:0000313" key="9">
    <source>
        <dbReference type="Proteomes" id="UP000237105"/>
    </source>
</evidence>
<evidence type="ECO:0000256" key="2">
    <source>
        <dbReference type="ARBA" id="ARBA00022676"/>
    </source>
</evidence>
<proteinExistence type="predicted"/>
<dbReference type="GO" id="GO:0000139">
    <property type="term" value="C:Golgi membrane"/>
    <property type="evidence" value="ECO:0007669"/>
    <property type="project" value="UniProtKB-SubCell"/>
</dbReference>
<accession>A0A2P5BEX9</accession>
<keyword evidence="6" id="KW-0812">Transmembrane</keyword>
<evidence type="ECO:0000256" key="4">
    <source>
        <dbReference type="ARBA" id="ARBA00023180"/>
    </source>
</evidence>
<dbReference type="OrthoDB" id="529273at2759"/>
<keyword evidence="2" id="KW-0328">Glycosyltransferase</keyword>
<evidence type="ECO:0000256" key="1">
    <source>
        <dbReference type="ARBA" id="ARBA00004323"/>
    </source>
</evidence>
<feature type="transmembrane region" description="Helical" evidence="6">
    <location>
        <begin position="21"/>
        <end position="42"/>
    </location>
</feature>
<dbReference type="EMBL" id="JXTB01000296">
    <property type="protein sequence ID" value="PON47344.1"/>
    <property type="molecule type" value="Genomic_DNA"/>
</dbReference>